<keyword evidence="1" id="KW-0812">Transmembrane</keyword>
<gene>
    <name evidence="3" type="ORF">tinsulaeT_32120</name>
</gene>
<organism evidence="3 4">
    <name type="scientific">Thalassotalea insulae</name>
    <dbReference type="NCBI Taxonomy" id="2056778"/>
    <lineage>
        <taxon>Bacteria</taxon>
        <taxon>Pseudomonadati</taxon>
        <taxon>Pseudomonadota</taxon>
        <taxon>Gammaproteobacteria</taxon>
        <taxon>Alteromonadales</taxon>
        <taxon>Colwelliaceae</taxon>
        <taxon>Thalassotalea</taxon>
    </lineage>
</organism>
<feature type="transmembrane region" description="Helical" evidence="1">
    <location>
        <begin position="82"/>
        <end position="104"/>
    </location>
</feature>
<dbReference type="SMART" id="SM00530">
    <property type="entry name" value="HTH_XRE"/>
    <property type="match status" value="1"/>
</dbReference>
<comment type="caution">
    <text evidence="3">The sequence shown here is derived from an EMBL/GenBank/DDBJ whole genome shotgun (WGS) entry which is preliminary data.</text>
</comment>
<proteinExistence type="predicted"/>
<evidence type="ECO:0000313" key="3">
    <source>
        <dbReference type="EMBL" id="GLX79872.1"/>
    </source>
</evidence>
<dbReference type="InterPro" id="IPR010982">
    <property type="entry name" value="Lambda_DNA-bd_dom_sf"/>
</dbReference>
<dbReference type="RefSeq" id="WP_284245816.1">
    <property type="nucleotide sequence ID" value="NZ_BSST01000001.1"/>
</dbReference>
<keyword evidence="1" id="KW-0472">Membrane</keyword>
<dbReference type="Proteomes" id="UP001157186">
    <property type="component" value="Unassembled WGS sequence"/>
</dbReference>
<sequence length="162" mass="18311">MSNDVKLNKNKIQKLRAIKCWSQDELASASGLSVRTIQRVEKNGTASLETTKALAAVFDLTPNELQTSNKIENITFSFMCKYAWLVAFALSSIFFGLWIIDILVPTLKGADFNQQYEIHGNFRYLDFGGISFFVGFLFLSFNVSLEYFSRKSLVKHSASINN</sequence>
<feature type="transmembrane region" description="Helical" evidence="1">
    <location>
        <begin position="124"/>
        <end position="145"/>
    </location>
</feature>
<evidence type="ECO:0000259" key="2">
    <source>
        <dbReference type="PROSITE" id="PS50943"/>
    </source>
</evidence>
<dbReference type="SUPFAM" id="SSF47413">
    <property type="entry name" value="lambda repressor-like DNA-binding domains"/>
    <property type="match status" value="1"/>
</dbReference>
<keyword evidence="1" id="KW-1133">Transmembrane helix</keyword>
<accession>A0ABQ6GVG4</accession>
<keyword evidence="4" id="KW-1185">Reference proteome</keyword>
<name>A0ABQ6GVG4_9GAMM</name>
<dbReference type="InterPro" id="IPR001387">
    <property type="entry name" value="Cro/C1-type_HTH"/>
</dbReference>
<dbReference type="CDD" id="cd00093">
    <property type="entry name" value="HTH_XRE"/>
    <property type="match status" value="1"/>
</dbReference>
<reference evidence="3 4" key="1">
    <citation type="submission" date="2023-03" db="EMBL/GenBank/DDBJ databases">
        <title>Draft genome sequence of Thalassotalea insulae KCTC 62186T.</title>
        <authorList>
            <person name="Sawabe T."/>
        </authorList>
    </citation>
    <scope>NUCLEOTIDE SEQUENCE [LARGE SCALE GENOMIC DNA]</scope>
    <source>
        <strain evidence="3 4">KCTC 62186</strain>
    </source>
</reference>
<evidence type="ECO:0000256" key="1">
    <source>
        <dbReference type="SAM" id="Phobius"/>
    </source>
</evidence>
<dbReference type="Pfam" id="PF01381">
    <property type="entry name" value="HTH_3"/>
    <property type="match status" value="1"/>
</dbReference>
<evidence type="ECO:0000313" key="4">
    <source>
        <dbReference type="Proteomes" id="UP001157186"/>
    </source>
</evidence>
<feature type="domain" description="HTH cro/C1-type" evidence="2">
    <location>
        <begin position="12"/>
        <end position="65"/>
    </location>
</feature>
<dbReference type="Gene3D" id="1.10.260.40">
    <property type="entry name" value="lambda repressor-like DNA-binding domains"/>
    <property type="match status" value="1"/>
</dbReference>
<protein>
    <recommendedName>
        <fullName evidence="2">HTH cro/C1-type domain-containing protein</fullName>
    </recommendedName>
</protein>
<dbReference type="PROSITE" id="PS50943">
    <property type="entry name" value="HTH_CROC1"/>
    <property type="match status" value="1"/>
</dbReference>
<dbReference type="EMBL" id="BSST01000001">
    <property type="protein sequence ID" value="GLX79872.1"/>
    <property type="molecule type" value="Genomic_DNA"/>
</dbReference>